<proteinExistence type="predicted"/>
<gene>
    <name evidence="1" type="ORF">ACJMK2_015753</name>
</gene>
<evidence type="ECO:0000313" key="1">
    <source>
        <dbReference type="EMBL" id="KAL3852064.1"/>
    </source>
</evidence>
<protein>
    <recommendedName>
        <fullName evidence="3">SEFIR domain-containing protein</fullName>
    </recommendedName>
</protein>
<accession>A0ABD3URF3</accession>
<comment type="caution">
    <text evidence="1">The sequence shown here is derived from an EMBL/GenBank/DDBJ whole genome shotgun (WGS) entry which is preliminary data.</text>
</comment>
<dbReference type="EMBL" id="JBJQND010000015">
    <property type="protein sequence ID" value="KAL3852064.1"/>
    <property type="molecule type" value="Genomic_DNA"/>
</dbReference>
<organism evidence="1 2">
    <name type="scientific">Sinanodonta woodiana</name>
    <name type="common">Chinese pond mussel</name>
    <name type="synonym">Anodonta woodiana</name>
    <dbReference type="NCBI Taxonomy" id="1069815"/>
    <lineage>
        <taxon>Eukaryota</taxon>
        <taxon>Metazoa</taxon>
        <taxon>Spiralia</taxon>
        <taxon>Lophotrochozoa</taxon>
        <taxon>Mollusca</taxon>
        <taxon>Bivalvia</taxon>
        <taxon>Autobranchia</taxon>
        <taxon>Heteroconchia</taxon>
        <taxon>Palaeoheterodonta</taxon>
        <taxon>Unionida</taxon>
        <taxon>Unionoidea</taxon>
        <taxon>Unionidae</taxon>
        <taxon>Unioninae</taxon>
        <taxon>Sinanodonta</taxon>
    </lineage>
</organism>
<name>A0ABD3URF3_SINWO</name>
<evidence type="ECO:0000313" key="2">
    <source>
        <dbReference type="Proteomes" id="UP001634394"/>
    </source>
</evidence>
<evidence type="ECO:0008006" key="3">
    <source>
        <dbReference type="Google" id="ProtNLM"/>
    </source>
</evidence>
<reference evidence="1 2" key="1">
    <citation type="submission" date="2024-11" db="EMBL/GenBank/DDBJ databases">
        <title>Chromosome-level genome assembly of the freshwater bivalve Anodonta woodiana.</title>
        <authorList>
            <person name="Chen X."/>
        </authorList>
    </citation>
    <scope>NUCLEOTIDE SEQUENCE [LARGE SCALE GENOMIC DNA]</scope>
    <source>
        <strain evidence="1">MN2024</strain>
        <tissue evidence="1">Gills</tissue>
    </source>
</reference>
<dbReference type="Proteomes" id="UP001634394">
    <property type="component" value="Unassembled WGS sequence"/>
</dbReference>
<sequence length="573" mass="65953">MYPMISDHSLQLLWRNTSYIKILTGTDVRIGMEVHPKACSALEKFAELRNILDKCSEPSVLNANIQVMNISKVVSITWVQQHTDNKCYSDEIFLLDVEQRMKDANTPSTFYISNMCFQFQIKSGSPKIKENVNYTFDCIELITETEAYLINTTLWSLPGKSLSSSDETNCGRNKCYHLKNQLQIGPTLNDNIQCVEECLCWDKSNITMEILAATEDGTSFRTFVTDINPYAKMLYFKVYKITDTEEHITFEKDILLIDNKVEQTTLIDFTLGCGTFITEIVYYCDADRIRCNSRCLGRHTSEFVVACKSVCRENRRKNLQAQSSESDVFPCNNQLDLIRMEMLSPVPYGNDAEEICFEEEPLAGTGQKVMLLCHQDCMDQHHKEILNLLVSLLRSLGMTIYSYDESALFANWLTLADEACNDSITDFIIVASSIDYASNESDGFLESSQQWLFMHAVMENLRICHANQKKFYVHILCFYESEAPIISNFIDKYKLCLKIRKLHKNTFIYCLSKYSEEAASDVSHMDALVCLLARILKWNLNDFEKRISYDANLILQNLTTVFETDFHNFESKI</sequence>
<dbReference type="AlphaFoldDB" id="A0ABD3URF3"/>
<keyword evidence="2" id="KW-1185">Reference proteome</keyword>